<proteinExistence type="predicted"/>
<keyword evidence="4" id="KW-0408">Iron</keyword>
<dbReference type="EMBL" id="JBHSGG010000017">
    <property type="protein sequence ID" value="MFC4727904.1"/>
    <property type="molecule type" value="Genomic_DNA"/>
</dbReference>
<evidence type="ECO:0000256" key="2">
    <source>
        <dbReference type="ARBA" id="ARBA00022617"/>
    </source>
</evidence>
<keyword evidence="1" id="KW-0813">Transport</keyword>
<reference evidence="6" key="1">
    <citation type="journal article" date="2019" name="Int. J. Syst. Evol. Microbiol.">
        <title>The Global Catalogue of Microorganisms (GCM) 10K type strain sequencing project: providing services to taxonomists for standard genome sequencing and annotation.</title>
        <authorList>
            <consortium name="The Broad Institute Genomics Platform"/>
            <consortium name="The Broad Institute Genome Sequencing Center for Infectious Disease"/>
            <person name="Wu L."/>
            <person name="Ma J."/>
        </authorList>
    </citation>
    <scope>NUCLEOTIDE SEQUENCE [LARGE SCALE GENOMIC DNA]</scope>
    <source>
        <strain evidence="6">CGMCC 1.13574</strain>
    </source>
</reference>
<keyword evidence="6" id="KW-1185">Reference proteome</keyword>
<accession>A0ABV9NJZ5</accession>
<gene>
    <name evidence="5" type="ORF">ACFO3Q_06935</name>
</gene>
<dbReference type="Proteomes" id="UP001595892">
    <property type="component" value="Unassembled WGS sequence"/>
</dbReference>
<dbReference type="RefSeq" id="WP_377003911.1">
    <property type="nucleotide sequence ID" value="NZ_JBHSGG010000017.1"/>
</dbReference>
<dbReference type="Gene3D" id="1.10.490.10">
    <property type="entry name" value="Globins"/>
    <property type="match status" value="1"/>
</dbReference>
<dbReference type="CDD" id="cd08916">
    <property type="entry name" value="TrHb3_P"/>
    <property type="match status" value="1"/>
</dbReference>
<dbReference type="Pfam" id="PF01152">
    <property type="entry name" value="Bac_globin"/>
    <property type="match status" value="1"/>
</dbReference>
<evidence type="ECO:0000256" key="1">
    <source>
        <dbReference type="ARBA" id="ARBA00022448"/>
    </source>
</evidence>
<organism evidence="5 6">
    <name type="scientific">Coralloluteibacterium thermophilum</name>
    <dbReference type="NCBI Taxonomy" id="2707049"/>
    <lineage>
        <taxon>Bacteria</taxon>
        <taxon>Pseudomonadati</taxon>
        <taxon>Pseudomonadota</taxon>
        <taxon>Gammaproteobacteria</taxon>
        <taxon>Lysobacterales</taxon>
        <taxon>Lysobacteraceae</taxon>
        <taxon>Coralloluteibacterium</taxon>
    </lineage>
</organism>
<evidence type="ECO:0000256" key="3">
    <source>
        <dbReference type="ARBA" id="ARBA00022723"/>
    </source>
</evidence>
<comment type="caution">
    <text evidence="5">The sequence shown here is derived from an EMBL/GenBank/DDBJ whole genome shotgun (WGS) entry which is preliminary data.</text>
</comment>
<keyword evidence="3" id="KW-0479">Metal-binding</keyword>
<keyword evidence="2" id="KW-0349">Heme</keyword>
<protein>
    <submittedName>
        <fullName evidence="5">Group III truncated hemoglobin</fullName>
    </submittedName>
</protein>
<evidence type="ECO:0000313" key="5">
    <source>
        <dbReference type="EMBL" id="MFC4727904.1"/>
    </source>
</evidence>
<evidence type="ECO:0000256" key="4">
    <source>
        <dbReference type="ARBA" id="ARBA00023004"/>
    </source>
</evidence>
<dbReference type="InterPro" id="IPR001486">
    <property type="entry name" value="Hemoglobin_trunc"/>
</dbReference>
<name>A0ABV9NJZ5_9GAMM</name>
<dbReference type="SUPFAM" id="SSF46458">
    <property type="entry name" value="Globin-like"/>
    <property type="match status" value="1"/>
</dbReference>
<sequence>MESDDDRPRPGPELCTEAEVERLVHGFYARVRADAVLGPLFERHVDDWPEHLAQLVDFWSAMLRGTRRFRGAPVQRHLALPGLDAGLFARWLALFRATTAEMGNPVMREVADAAAERVAGTLLARYRVQSGRPDDGNAGA</sequence>
<evidence type="ECO:0000313" key="6">
    <source>
        <dbReference type="Proteomes" id="UP001595892"/>
    </source>
</evidence>
<dbReference type="InterPro" id="IPR009050">
    <property type="entry name" value="Globin-like_sf"/>
</dbReference>
<dbReference type="InterPro" id="IPR012292">
    <property type="entry name" value="Globin/Proto"/>
</dbReference>